<sequence length="262" mass="29942">MSWEDQFAEDADQRDGEARGKSRSVTVGWTVRFPQGGDAIWSAPKPFTRKDPKPASAKSVQVCPAAIDFDRRHFVIPSPIDLTLSIARQPNGQLQLMDADGDKSAMRAKGRNGMMVMHPPSEWRHPERPVIQIVAPYVFVADEPCYVVQTAPYLDYFPTPRPGVQMGGRFPVHIWPRPLSWGFEWHDVSKPLVLKRGEPWFYVRFETENPGAHVRLVEQEQTPELEKYLDSIVDVSNYVNKTYSLFGEARRIRPEKLLKPKS</sequence>
<evidence type="ECO:0000256" key="1">
    <source>
        <dbReference type="SAM" id="MobiDB-lite"/>
    </source>
</evidence>
<feature type="region of interest" description="Disordered" evidence="1">
    <location>
        <begin position="1"/>
        <end position="25"/>
    </location>
</feature>
<name>A0A9X1F2K5_9SPHN</name>
<feature type="compositionally biased region" description="Basic and acidic residues" evidence="1">
    <location>
        <begin position="11"/>
        <end position="20"/>
    </location>
</feature>
<reference evidence="2" key="1">
    <citation type="submission" date="2021-04" db="EMBL/GenBank/DDBJ databases">
        <authorList>
            <person name="Pira H."/>
            <person name="Risdian C."/>
            <person name="Wink J."/>
        </authorList>
    </citation>
    <scope>NUCLEOTIDE SEQUENCE</scope>
    <source>
        <strain evidence="2">WH158</strain>
    </source>
</reference>
<comment type="caution">
    <text evidence="2">The sequence shown here is derived from an EMBL/GenBank/DDBJ whole genome shotgun (WGS) entry which is preliminary data.</text>
</comment>
<keyword evidence="3" id="KW-1185">Reference proteome</keyword>
<dbReference type="EMBL" id="JAGSPC010000001">
    <property type="protein sequence ID" value="MBV7258831.1"/>
    <property type="molecule type" value="Genomic_DNA"/>
</dbReference>
<accession>A0A9X1F2K5</accession>
<dbReference type="Proteomes" id="UP001138681">
    <property type="component" value="Unassembled WGS sequence"/>
</dbReference>
<protein>
    <submittedName>
        <fullName evidence="2">Uncharacterized protein</fullName>
    </submittedName>
</protein>
<dbReference type="AlphaFoldDB" id="A0A9X1F2K5"/>
<proteinExistence type="predicted"/>
<organism evidence="2 3">
    <name type="scientific">Erythrobacter crassostreae</name>
    <dbReference type="NCBI Taxonomy" id="2828328"/>
    <lineage>
        <taxon>Bacteria</taxon>
        <taxon>Pseudomonadati</taxon>
        <taxon>Pseudomonadota</taxon>
        <taxon>Alphaproteobacteria</taxon>
        <taxon>Sphingomonadales</taxon>
        <taxon>Erythrobacteraceae</taxon>
        <taxon>Erythrobacter/Porphyrobacter group</taxon>
        <taxon>Erythrobacter</taxon>
    </lineage>
</organism>
<feature type="compositionally biased region" description="Acidic residues" evidence="1">
    <location>
        <begin position="1"/>
        <end position="10"/>
    </location>
</feature>
<gene>
    <name evidence="2" type="ORF">KCG46_04465</name>
</gene>
<evidence type="ECO:0000313" key="2">
    <source>
        <dbReference type="EMBL" id="MBV7258831.1"/>
    </source>
</evidence>
<evidence type="ECO:0000313" key="3">
    <source>
        <dbReference type="Proteomes" id="UP001138681"/>
    </source>
</evidence>